<comment type="caution">
    <text evidence="1">The sequence shown here is derived from an EMBL/GenBank/DDBJ whole genome shotgun (WGS) entry which is preliminary data.</text>
</comment>
<dbReference type="Proteomes" id="UP001292094">
    <property type="component" value="Unassembled WGS sequence"/>
</dbReference>
<evidence type="ECO:0000313" key="1">
    <source>
        <dbReference type="EMBL" id="KAK4287046.1"/>
    </source>
</evidence>
<name>A0AAE1TJ57_9EUCA</name>
<protein>
    <submittedName>
        <fullName evidence="1">Uncharacterized protein</fullName>
    </submittedName>
</protein>
<sequence length="87" mass="9919">MARYIFRGKLGRAINSSEVVKWRCEREGGRCESLHQGARLNSVKGWGGWGLFRRCHQTSSDGPSAWLYHLALWLSGTSEDLWVKVPE</sequence>
<gene>
    <name evidence="1" type="ORF">Pmani_039872</name>
</gene>
<accession>A0AAE1TJ57</accession>
<evidence type="ECO:0000313" key="2">
    <source>
        <dbReference type="Proteomes" id="UP001292094"/>
    </source>
</evidence>
<proteinExistence type="predicted"/>
<dbReference type="EMBL" id="JAWZYT010007128">
    <property type="protein sequence ID" value="KAK4287046.1"/>
    <property type="molecule type" value="Genomic_DNA"/>
</dbReference>
<dbReference type="AlphaFoldDB" id="A0AAE1TJ57"/>
<reference evidence="1" key="1">
    <citation type="submission" date="2023-11" db="EMBL/GenBank/DDBJ databases">
        <title>Genome assemblies of two species of porcelain crab, Petrolisthes cinctipes and Petrolisthes manimaculis (Anomura: Porcellanidae).</title>
        <authorList>
            <person name="Angst P."/>
        </authorList>
    </citation>
    <scope>NUCLEOTIDE SEQUENCE</scope>
    <source>
        <strain evidence="1">PB745_02</strain>
        <tissue evidence="1">Gill</tissue>
    </source>
</reference>
<keyword evidence="2" id="KW-1185">Reference proteome</keyword>
<organism evidence="1 2">
    <name type="scientific">Petrolisthes manimaculis</name>
    <dbReference type="NCBI Taxonomy" id="1843537"/>
    <lineage>
        <taxon>Eukaryota</taxon>
        <taxon>Metazoa</taxon>
        <taxon>Ecdysozoa</taxon>
        <taxon>Arthropoda</taxon>
        <taxon>Crustacea</taxon>
        <taxon>Multicrustacea</taxon>
        <taxon>Malacostraca</taxon>
        <taxon>Eumalacostraca</taxon>
        <taxon>Eucarida</taxon>
        <taxon>Decapoda</taxon>
        <taxon>Pleocyemata</taxon>
        <taxon>Anomura</taxon>
        <taxon>Galatheoidea</taxon>
        <taxon>Porcellanidae</taxon>
        <taxon>Petrolisthes</taxon>
    </lineage>
</organism>